<protein>
    <submittedName>
        <fullName evidence="1">Acetyltransferase (GNAT) family protein</fullName>
    </submittedName>
</protein>
<dbReference type="SUPFAM" id="SSF55729">
    <property type="entry name" value="Acyl-CoA N-acyltransferases (Nat)"/>
    <property type="match status" value="1"/>
</dbReference>
<organism evidence="1 2">
    <name type="scientific">Modicisalibacter xianhensis</name>
    <dbReference type="NCBI Taxonomy" id="442341"/>
    <lineage>
        <taxon>Bacteria</taxon>
        <taxon>Pseudomonadati</taxon>
        <taxon>Pseudomonadota</taxon>
        <taxon>Gammaproteobacteria</taxon>
        <taxon>Oceanospirillales</taxon>
        <taxon>Halomonadaceae</taxon>
        <taxon>Modicisalibacter</taxon>
    </lineage>
</organism>
<dbReference type="EMBL" id="SOEC01000006">
    <property type="protein sequence ID" value="TDX29813.1"/>
    <property type="molecule type" value="Genomic_DNA"/>
</dbReference>
<sequence length="100" mass="11304">MILRSAMPSDLALLRHWDGQPHVIASGPNDDWDWESQLGRSIAWREQLIAEIDGRPVGYLEIIDPARDEKHYWGEVSEGQRAIDIWIGEASDLRKATGPA</sequence>
<name>A0A4R8FZS5_9GAMM</name>
<dbReference type="Gene3D" id="3.40.630.30">
    <property type="match status" value="1"/>
</dbReference>
<dbReference type="AlphaFoldDB" id="A0A4R8FZS5"/>
<evidence type="ECO:0000313" key="1">
    <source>
        <dbReference type="EMBL" id="TDX29813.1"/>
    </source>
</evidence>
<dbReference type="Proteomes" id="UP000294489">
    <property type="component" value="Unassembled WGS sequence"/>
</dbReference>
<comment type="caution">
    <text evidence="1">The sequence shown here is derived from an EMBL/GenBank/DDBJ whole genome shotgun (WGS) entry which is preliminary data.</text>
</comment>
<evidence type="ECO:0000313" key="2">
    <source>
        <dbReference type="Proteomes" id="UP000294489"/>
    </source>
</evidence>
<dbReference type="GO" id="GO:0016740">
    <property type="term" value="F:transferase activity"/>
    <property type="evidence" value="ECO:0007669"/>
    <property type="project" value="UniProtKB-KW"/>
</dbReference>
<proteinExistence type="predicted"/>
<keyword evidence="1" id="KW-0808">Transferase</keyword>
<dbReference type="Pfam" id="PF13523">
    <property type="entry name" value="Acetyltransf_8"/>
    <property type="match status" value="1"/>
</dbReference>
<dbReference type="RefSeq" id="WP_243836127.1">
    <property type="nucleotide sequence ID" value="NZ_SOEC01000006.1"/>
</dbReference>
<gene>
    <name evidence="1" type="ORF">DFO67_10651</name>
</gene>
<reference evidence="1 2" key="1">
    <citation type="submission" date="2019-03" db="EMBL/GenBank/DDBJ databases">
        <title>Freshwater and sediment microbial communities from various areas in North America, analyzing microbe dynamics in response to fracking.</title>
        <authorList>
            <person name="Lamendella R."/>
        </authorList>
    </citation>
    <scope>NUCLEOTIDE SEQUENCE [LARGE SCALE GENOMIC DNA]</scope>
    <source>
        <strain evidence="1 2">6_TX</strain>
    </source>
</reference>
<dbReference type="InterPro" id="IPR016181">
    <property type="entry name" value="Acyl_CoA_acyltransferase"/>
</dbReference>
<accession>A0A4R8FZS5</accession>